<name>A0A8I6TKB8_CIMLE</name>
<dbReference type="AlphaFoldDB" id="A0A8I6TKB8"/>
<dbReference type="PROSITE" id="PS50294">
    <property type="entry name" value="WD_REPEATS_REGION"/>
    <property type="match status" value="1"/>
</dbReference>
<dbReference type="InterPro" id="IPR015943">
    <property type="entry name" value="WD40/YVTN_repeat-like_dom_sf"/>
</dbReference>
<evidence type="ECO:0008006" key="5">
    <source>
        <dbReference type="Google" id="ProtNLM"/>
    </source>
</evidence>
<proteinExistence type="predicted"/>
<evidence type="ECO:0000313" key="4">
    <source>
        <dbReference type="Proteomes" id="UP000494040"/>
    </source>
</evidence>
<dbReference type="KEGG" id="clec:106672600"/>
<dbReference type="PANTHER" id="PTHR32215">
    <property type="entry name" value="CILIA- AND FLAGELLA-ASSOCIATED PROTEIN 57"/>
    <property type="match status" value="1"/>
</dbReference>
<dbReference type="InterPro" id="IPR036322">
    <property type="entry name" value="WD40_repeat_dom_sf"/>
</dbReference>
<evidence type="ECO:0000313" key="3">
    <source>
        <dbReference type="EnsemblMetazoa" id="XP_014259633.1"/>
    </source>
</evidence>
<dbReference type="SUPFAM" id="SSF50978">
    <property type="entry name" value="WD40 repeat-like"/>
    <property type="match status" value="1"/>
</dbReference>
<dbReference type="PANTHER" id="PTHR32215:SF0">
    <property type="entry name" value="CILIA- AND FLAGELLA-ASSOCIATED PROTEIN 57"/>
    <property type="match status" value="1"/>
</dbReference>
<dbReference type="EnsemblMetazoa" id="XM_014404147.2">
    <property type="protein sequence ID" value="XP_014259633.1"/>
    <property type="gene ID" value="LOC106672600"/>
</dbReference>
<dbReference type="InterPro" id="IPR001680">
    <property type="entry name" value="WD40_rpt"/>
</dbReference>
<protein>
    <recommendedName>
        <fullName evidence="5">Cilia- and flagella-associated protein 57</fullName>
    </recommendedName>
</protein>
<feature type="repeat" description="WD" evidence="1">
    <location>
        <begin position="513"/>
        <end position="547"/>
    </location>
</feature>
<dbReference type="SUPFAM" id="SSF50998">
    <property type="entry name" value="Quinoprotein alcohol dehydrogenase-like"/>
    <property type="match status" value="1"/>
</dbReference>
<reference evidence="3" key="1">
    <citation type="submission" date="2022-01" db="UniProtKB">
        <authorList>
            <consortium name="EnsemblMetazoa"/>
        </authorList>
    </citation>
    <scope>IDENTIFICATION</scope>
</reference>
<dbReference type="Pfam" id="PF00400">
    <property type="entry name" value="WD40"/>
    <property type="match status" value="1"/>
</dbReference>
<organism evidence="3 4">
    <name type="scientific">Cimex lectularius</name>
    <name type="common">Bed bug</name>
    <name type="synonym">Acanthia lectularia</name>
    <dbReference type="NCBI Taxonomy" id="79782"/>
    <lineage>
        <taxon>Eukaryota</taxon>
        <taxon>Metazoa</taxon>
        <taxon>Ecdysozoa</taxon>
        <taxon>Arthropoda</taxon>
        <taxon>Hexapoda</taxon>
        <taxon>Insecta</taxon>
        <taxon>Pterygota</taxon>
        <taxon>Neoptera</taxon>
        <taxon>Paraneoptera</taxon>
        <taxon>Hemiptera</taxon>
        <taxon>Heteroptera</taxon>
        <taxon>Panheteroptera</taxon>
        <taxon>Cimicomorpha</taxon>
        <taxon>Cimicidae</taxon>
        <taxon>Cimex</taxon>
    </lineage>
</organism>
<dbReference type="InterPro" id="IPR011047">
    <property type="entry name" value="Quinoprotein_ADH-like_sf"/>
</dbReference>
<dbReference type="Proteomes" id="UP000494040">
    <property type="component" value="Unassembled WGS sequence"/>
</dbReference>
<keyword evidence="4" id="KW-1185">Reference proteome</keyword>
<dbReference type="OMA" id="CHTWLPD"/>
<dbReference type="Gene3D" id="2.130.10.10">
    <property type="entry name" value="YVTN repeat-like/Quinoprotein amine dehydrogenase"/>
    <property type="match status" value="2"/>
</dbReference>
<evidence type="ECO:0000256" key="1">
    <source>
        <dbReference type="PROSITE-ProRule" id="PRU00221"/>
    </source>
</evidence>
<evidence type="ECO:0000256" key="2">
    <source>
        <dbReference type="SAM" id="Coils"/>
    </source>
</evidence>
<feature type="coiled-coil region" evidence="2">
    <location>
        <begin position="995"/>
        <end position="1022"/>
    </location>
</feature>
<gene>
    <name evidence="3" type="primary">106672600</name>
</gene>
<keyword evidence="2" id="KW-0175">Coiled coil</keyword>
<keyword evidence="1" id="KW-0853">WD repeat</keyword>
<dbReference type="OrthoDB" id="10251741at2759"/>
<feature type="coiled-coil region" evidence="2">
    <location>
        <begin position="696"/>
        <end position="799"/>
    </location>
</feature>
<accession>A0A8I6TKB8</accession>
<sequence length="1278" mass="148269">MASIRPNVEDRTKAEGIQLKEPVHKLKPKHFCGLSEQCSGSVQFLDDNRIMYPIGKTIVIDDIVTRRQRYLQLTKSDRIVRAMVLSPDRHYLAVSETTSNKPTITIFSMISLKQVKYLINPIKYCTATQFGALSFTCTGKHIAALIGDPDWLLLLYDWEKAVVINETKAHLGKSRAIIDQIICHPSDQNRLIFIGPEVFRMMHFMEKDWIQYGYRRTESTHVTCACWISPNHLIVGTENGKLLAIEFGNLKRVYNAATVNEIDLKSHDKNEGKGIGFNSDIIPLPVNHLTGYELGFAYTCGVGMVIVFEKNEKTLKNTKWYKRGVYLANGPAIGDLDLSVVDTIQQIAVSQDEKTLICTTLRNEIFYGPLQSPNTWKDSENVPMNTLFNGMHNGQIAAVSSAIWKSIFITAGRIDRTLMLWDYRSRKMKFRKVFDEDIYSAALHPTGFFCLVGFQSKLKLLVIFVDDFRSIKDVAIPHCPLIEFSWGGQIFAAVNGYDVHIISSITLKCVQILKGHSKEILNLRFLKDDYILFSCGEQGSLYKWDLRKELRDVDFETSCKGIYDVAHAEDAHLTYLITFEGTIKEFHDKKLMKIYDMKEWALRALVVSNTESMMFGACQNGSILSFLFPFNNNVLYVEYTMHTTSVKRILITQNELTLITIDEGGALCLWEIVYPEGVVPDPNNGFSFLRETMVTYEDWADKKKRLNTLRKKLKDMDEENDYIMKQMVAKNENNLTEIQNGYKATIADLENKIKILEKSHMKELEDCTLAMAENSKKYAEELENLKKTYQAKVEEENMRSENIIFETKKYVNYYWDKLKIIEKASHRTLEDLAKEKTELLLQAVQKNYCLQKKINELKINHTELTEQLEEDRVIEIDDITTNFEERMATQNETRTTLLAHKKIIMKRSNKLNLRLQKCKTYIHTFKSHQLKLKQYLFKKEAEITKLKREVARRKDQVAKTNVAIIKTIRSQRDFMKEKFVRDVRIDTLKQKLEPLEDKFQRYTALNDELEKVLKNKDRLISRTKKMVTQLTKHCVGLSSELKVQDDLRYESEQLIQKLKNEIYSCLQASVDPKQLRNTLLAMLHRFITHRHIDDRQDPSSAAEFMRQRKHLEASAKNLRSLISRKPRIIVKYKRTCAEATKNHIANLISELRALRRCWRRSKRKALQFDNIVEVDGEQTFHVAHFDRDSKPIDLRKEALTEIWGYYLTVRILINEIEHLSGQHITDYIKTIKGRLTNLVQCKARKTDKNKKGNLIEKVVKHVMLEQSLASEKSQISFG</sequence>
<dbReference type="PROSITE" id="PS50082">
    <property type="entry name" value="WD_REPEATS_2"/>
    <property type="match status" value="1"/>
</dbReference>
<dbReference type="InterPro" id="IPR052993">
    <property type="entry name" value="CFA-57"/>
</dbReference>
<dbReference type="SMART" id="SM00320">
    <property type="entry name" value="WD40"/>
    <property type="match status" value="3"/>
</dbReference>